<evidence type="ECO:0000313" key="2">
    <source>
        <dbReference type="EMBL" id="ESO12273.1"/>
    </source>
</evidence>
<name>T1EN76_HELRO</name>
<dbReference type="HOGENOM" id="CLU_542150_0_0_1"/>
<feature type="compositionally biased region" description="Basic residues" evidence="1">
    <location>
        <begin position="1"/>
        <end position="10"/>
    </location>
</feature>
<organism evidence="3 4">
    <name type="scientific">Helobdella robusta</name>
    <name type="common">Californian leech</name>
    <dbReference type="NCBI Taxonomy" id="6412"/>
    <lineage>
        <taxon>Eukaryota</taxon>
        <taxon>Metazoa</taxon>
        <taxon>Spiralia</taxon>
        <taxon>Lophotrochozoa</taxon>
        <taxon>Annelida</taxon>
        <taxon>Clitellata</taxon>
        <taxon>Hirudinea</taxon>
        <taxon>Rhynchobdellida</taxon>
        <taxon>Glossiphoniidae</taxon>
        <taxon>Helobdella</taxon>
    </lineage>
</organism>
<dbReference type="GeneID" id="20198026"/>
<dbReference type="KEGG" id="hro:HELRODRAFT_158754"/>
<sequence length="503" mass="55675">MNNNLVKRKSLSSSNLHNLDHLNEKPQHIKPNNNKKLNPCKDNKLDENIKTLQSHKQNRGCFGCLSKKSLSKNDLPDETLNNLLKKNSLKKRPLSDVINNNNNNNSSNNNNNSNILQNINNKNVLNSSIKNNGNIVNKTNNTTKKNTINNLHCRNSGADDHLNKKDESVNCKTNNVNVNSLNQGNLRALDSFNQSAGNRNVSKVRSAAGSDSASSTLLKNINNNVSTSSTFTSDNGNNVSKYISAASFSIEETLPLYSASTKSRQSSEWKETRKSETLAGSPTKCVETVLIHVPSTEHATDKKQLTTFRYSYPTNTKPQLYNSDFLHQTQLSTNPAATTTLMATSAATAATTDPSVLLAGEVDARVTGNYITIGAPFTAPTTLQKQNATNRRNEANVSTSCTDGIIYDSVSHFNKQPFIGKPQQMESVKNGDDVKNDDLNNIEFYHAVGREMIKEMDAEDFDSIQFACYRTAQKLNYIRKILHLNANVLTEWKVFPLIIGGNF</sequence>
<dbReference type="EMBL" id="AMQM01000124">
    <property type="status" value="NOT_ANNOTATED_CDS"/>
    <property type="molecule type" value="Genomic_DNA"/>
</dbReference>
<dbReference type="EnsemblMetazoa" id="HelroT158754">
    <property type="protein sequence ID" value="HelroP158754"/>
    <property type="gene ID" value="HelroG158754"/>
</dbReference>
<feature type="region of interest" description="Disordered" evidence="1">
    <location>
        <begin position="91"/>
        <end position="116"/>
    </location>
</feature>
<reference evidence="3" key="3">
    <citation type="submission" date="2015-06" db="UniProtKB">
        <authorList>
            <consortium name="EnsemblMetazoa"/>
        </authorList>
    </citation>
    <scope>IDENTIFICATION</scope>
</reference>
<gene>
    <name evidence="3" type="primary">20198026</name>
    <name evidence="2" type="ORF">HELRODRAFT_158754</name>
</gene>
<feature type="compositionally biased region" description="Low complexity" evidence="1">
    <location>
        <begin position="97"/>
        <end position="116"/>
    </location>
</feature>
<evidence type="ECO:0000256" key="1">
    <source>
        <dbReference type="SAM" id="MobiDB-lite"/>
    </source>
</evidence>
<proteinExistence type="predicted"/>
<reference evidence="2 4" key="2">
    <citation type="journal article" date="2013" name="Nature">
        <title>Insights into bilaterian evolution from three spiralian genomes.</title>
        <authorList>
            <person name="Simakov O."/>
            <person name="Marletaz F."/>
            <person name="Cho S.J."/>
            <person name="Edsinger-Gonzales E."/>
            <person name="Havlak P."/>
            <person name="Hellsten U."/>
            <person name="Kuo D.H."/>
            <person name="Larsson T."/>
            <person name="Lv J."/>
            <person name="Arendt D."/>
            <person name="Savage R."/>
            <person name="Osoegawa K."/>
            <person name="de Jong P."/>
            <person name="Grimwood J."/>
            <person name="Chapman J.A."/>
            <person name="Shapiro H."/>
            <person name="Aerts A."/>
            <person name="Otillar R.P."/>
            <person name="Terry A.Y."/>
            <person name="Boore J.L."/>
            <person name="Grigoriev I.V."/>
            <person name="Lindberg D.R."/>
            <person name="Seaver E.C."/>
            <person name="Weisblat D.A."/>
            <person name="Putnam N.H."/>
            <person name="Rokhsar D.S."/>
        </authorList>
    </citation>
    <scope>NUCLEOTIDE SEQUENCE</scope>
</reference>
<reference evidence="4" key="1">
    <citation type="submission" date="2012-12" db="EMBL/GenBank/DDBJ databases">
        <authorList>
            <person name="Hellsten U."/>
            <person name="Grimwood J."/>
            <person name="Chapman J.A."/>
            <person name="Shapiro H."/>
            <person name="Aerts A."/>
            <person name="Otillar R.P."/>
            <person name="Terry A.Y."/>
            <person name="Boore J.L."/>
            <person name="Simakov O."/>
            <person name="Marletaz F."/>
            <person name="Cho S.-J."/>
            <person name="Edsinger-Gonzales E."/>
            <person name="Havlak P."/>
            <person name="Kuo D.-H."/>
            <person name="Larsson T."/>
            <person name="Lv J."/>
            <person name="Arendt D."/>
            <person name="Savage R."/>
            <person name="Osoegawa K."/>
            <person name="de Jong P."/>
            <person name="Lindberg D.R."/>
            <person name="Seaver E.C."/>
            <person name="Weisblat D.A."/>
            <person name="Putnam N.H."/>
            <person name="Grigoriev I.V."/>
            <person name="Rokhsar D.S."/>
        </authorList>
    </citation>
    <scope>NUCLEOTIDE SEQUENCE</scope>
</reference>
<dbReference type="EMBL" id="KB095811">
    <property type="protein sequence ID" value="ESO12273.1"/>
    <property type="molecule type" value="Genomic_DNA"/>
</dbReference>
<dbReference type="AlphaFoldDB" id="T1EN76"/>
<feature type="region of interest" description="Disordered" evidence="1">
    <location>
        <begin position="1"/>
        <end position="42"/>
    </location>
</feature>
<keyword evidence="4" id="KW-1185">Reference proteome</keyword>
<evidence type="ECO:0000313" key="3">
    <source>
        <dbReference type="EnsemblMetazoa" id="HelroP158754"/>
    </source>
</evidence>
<accession>T1EN76</accession>
<dbReference type="CTD" id="20198026"/>
<evidence type="ECO:0000313" key="4">
    <source>
        <dbReference type="Proteomes" id="UP000015101"/>
    </source>
</evidence>
<protein>
    <submittedName>
        <fullName evidence="2 3">Uncharacterized protein</fullName>
    </submittedName>
</protein>
<dbReference type="RefSeq" id="XP_009008993.1">
    <property type="nucleotide sequence ID" value="XM_009010745.1"/>
</dbReference>
<dbReference type="InParanoid" id="T1EN76"/>
<dbReference type="Proteomes" id="UP000015101">
    <property type="component" value="Unassembled WGS sequence"/>
</dbReference>
<feature type="compositionally biased region" description="Basic and acidic residues" evidence="1">
    <location>
        <begin position="18"/>
        <end position="27"/>
    </location>
</feature>